<evidence type="ECO:0000313" key="4">
    <source>
        <dbReference type="Proteomes" id="UP001218170"/>
    </source>
</evidence>
<dbReference type="EMBL" id="JAQZCI010000002">
    <property type="protein sequence ID" value="MDD7962722.1"/>
    <property type="molecule type" value="Genomic_DNA"/>
</dbReference>
<keyword evidence="2" id="KW-0732">Signal</keyword>
<proteinExistence type="predicted"/>
<dbReference type="InterPro" id="IPR021417">
    <property type="entry name" value="DUF3060"/>
</dbReference>
<feature type="compositionally biased region" description="Low complexity" evidence="1">
    <location>
        <begin position="33"/>
        <end position="45"/>
    </location>
</feature>
<evidence type="ECO:0000256" key="1">
    <source>
        <dbReference type="SAM" id="MobiDB-lite"/>
    </source>
</evidence>
<protein>
    <submittedName>
        <fullName evidence="3">DUF3060 domain-containing protein</fullName>
    </submittedName>
</protein>
<sequence>MRRALVWFGAVGVVFALTACVPADDAPDRVVRPSAPSDASATAPAPVSPQPATPSSSPSTGGSDLSMCIAGVVALRGSDIDLSFTGECDRVEIEGAGLDVDLSDARVTTVVVRGDRVEVDLADVNTLEITGQAADIDADVIGSLSVAGDRNAIDGDEISAVSVAGNDNRVHADRLGSVEQAGDRNDIRPD</sequence>
<evidence type="ECO:0000256" key="2">
    <source>
        <dbReference type="SAM" id="SignalP"/>
    </source>
</evidence>
<dbReference type="Proteomes" id="UP001218170">
    <property type="component" value="Unassembled WGS sequence"/>
</dbReference>
<feature type="region of interest" description="Disordered" evidence="1">
    <location>
        <begin position="29"/>
        <end position="62"/>
    </location>
</feature>
<keyword evidence="4" id="KW-1185">Reference proteome</keyword>
<evidence type="ECO:0000313" key="3">
    <source>
        <dbReference type="EMBL" id="MDD7962722.1"/>
    </source>
</evidence>
<comment type="caution">
    <text evidence="3">The sequence shown here is derived from an EMBL/GenBank/DDBJ whole genome shotgun (WGS) entry which is preliminary data.</text>
</comment>
<dbReference type="RefSeq" id="WP_274222104.1">
    <property type="nucleotide sequence ID" value="NZ_JAQZCG020000001.1"/>
</dbReference>
<organism evidence="3 4">
    <name type="scientific">Microbacterium thalli</name>
    <dbReference type="NCBI Taxonomy" id="3027921"/>
    <lineage>
        <taxon>Bacteria</taxon>
        <taxon>Bacillati</taxon>
        <taxon>Actinomycetota</taxon>
        <taxon>Actinomycetes</taxon>
        <taxon>Micrococcales</taxon>
        <taxon>Microbacteriaceae</taxon>
        <taxon>Microbacterium</taxon>
    </lineage>
</organism>
<gene>
    <name evidence="3" type="ORF">PUW80_10230</name>
</gene>
<accession>A0ABT5SIR8</accession>
<dbReference type="Pfam" id="PF11259">
    <property type="entry name" value="DUF3060"/>
    <property type="match status" value="1"/>
</dbReference>
<feature type="signal peptide" evidence="2">
    <location>
        <begin position="1"/>
        <end position="19"/>
    </location>
</feature>
<reference evidence="3 4" key="1">
    <citation type="submission" date="2023-02" db="EMBL/GenBank/DDBJ databases">
        <title>Study of novel species of the Microbacterium genus.</title>
        <authorList>
            <person name="Arroyo-Herrera I."/>
            <person name="Roman-Ponce B."/>
            <person name="Vasquez-Murrieta M.S."/>
        </authorList>
    </citation>
    <scope>NUCLEOTIDE SEQUENCE [LARGE SCALE GENOMIC DNA]</scope>
    <source>
        <strain evidence="3 4">NE1TT3</strain>
    </source>
</reference>
<dbReference type="PROSITE" id="PS51257">
    <property type="entry name" value="PROKAR_LIPOPROTEIN"/>
    <property type="match status" value="1"/>
</dbReference>
<feature type="chain" id="PRO_5045093401" evidence="2">
    <location>
        <begin position="20"/>
        <end position="190"/>
    </location>
</feature>
<name>A0ABT5SIR8_9MICO</name>